<dbReference type="Proteomes" id="UP001154282">
    <property type="component" value="Unassembled WGS sequence"/>
</dbReference>
<keyword evidence="2" id="KW-1185">Reference proteome</keyword>
<comment type="caution">
    <text evidence="1">The sequence shown here is derived from an EMBL/GenBank/DDBJ whole genome shotgun (WGS) entry which is preliminary data.</text>
</comment>
<accession>A0AAV0NKX8</accession>
<dbReference type="EMBL" id="CAMGYJ010000008">
    <property type="protein sequence ID" value="CAI0459313.1"/>
    <property type="molecule type" value="Genomic_DNA"/>
</dbReference>
<name>A0AAV0NKX8_9ROSI</name>
<evidence type="ECO:0000313" key="1">
    <source>
        <dbReference type="EMBL" id="CAI0459313.1"/>
    </source>
</evidence>
<proteinExistence type="predicted"/>
<evidence type="ECO:0000313" key="2">
    <source>
        <dbReference type="Proteomes" id="UP001154282"/>
    </source>
</evidence>
<protein>
    <submittedName>
        <fullName evidence="1">Uncharacterized protein</fullName>
    </submittedName>
</protein>
<gene>
    <name evidence="1" type="ORF">LITE_LOCUS33939</name>
</gene>
<organism evidence="1 2">
    <name type="scientific">Linum tenue</name>
    <dbReference type="NCBI Taxonomy" id="586396"/>
    <lineage>
        <taxon>Eukaryota</taxon>
        <taxon>Viridiplantae</taxon>
        <taxon>Streptophyta</taxon>
        <taxon>Embryophyta</taxon>
        <taxon>Tracheophyta</taxon>
        <taxon>Spermatophyta</taxon>
        <taxon>Magnoliopsida</taxon>
        <taxon>eudicotyledons</taxon>
        <taxon>Gunneridae</taxon>
        <taxon>Pentapetalae</taxon>
        <taxon>rosids</taxon>
        <taxon>fabids</taxon>
        <taxon>Malpighiales</taxon>
        <taxon>Linaceae</taxon>
        <taxon>Linum</taxon>
    </lineage>
</organism>
<dbReference type="AlphaFoldDB" id="A0AAV0NKX8"/>
<reference evidence="1" key="1">
    <citation type="submission" date="2022-08" db="EMBL/GenBank/DDBJ databases">
        <authorList>
            <person name="Gutierrez-Valencia J."/>
        </authorList>
    </citation>
    <scope>NUCLEOTIDE SEQUENCE</scope>
</reference>
<sequence>MRNGSLLVSLMVSKHGTLSQRFTTTSLVQVVK</sequence>